<organism evidence="2 3">
    <name type="scientific">Eiseniibacteriota bacterium</name>
    <dbReference type="NCBI Taxonomy" id="2212470"/>
    <lineage>
        <taxon>Bacteria</taxon>
        <taxon>Candidatus Eiseniibacteriota</taxon>
    </lineage>
</organism>
<dbReference type="GO" id="GO:0032259">
    <property type="term" value="P:methylation"/>
    <property type="evidence" value="ECO:0007669"/>
    <property type="project" value="UniProtKB-KW"/>
</dbReference>
<dbReference type="GO" id="GO:0008168">
    <property type="term" value="F:methyltransferase activity"/>
    <property type="evidence" value="ECO:0007669"/>
    <property type="project" value="UniProtKB-KW"/>
</dbReference>
<dbReference type="SUPFAM" id="SSF53335">
    <property type="entry name" value="S-adenosyl-L-methionine-dependent methyltransferases"/>
    <property type="match status" value="1"/>
</dbReference>
<dbReference type="CDD" id="cd02440">
    <property type="entry name" value="AdoMet_MTases"/>
    <property type="match status" value="1"/>
</dbReference>
<comment type="caution">
    <text evidence="2">The sequence shown here is derived from an EMBL/GenBank/DDBJ whole genome shotgun (WGS) entry which is preliminary data.</text>
</comment>
<dbReference type="InterPro" id="IPR025714">
    <property type="entry name" value="Methyltranfer_dom"/>
</dbReference>
<protein>
    <submittedName>
        <fullName evidence="2">Methyltransferase domain-containing protein</fullName>
    </submittedName>
</protein>
<dbReference type="PANTHER" id="PTHR43591:SF24">
    <property type="entry name" value="2-METHOXY-6-POLYPRENYL-1,4-BENZOQUINOL METHYLASE, MITOCHONDRIAL"/>
    <property type="match status" value="1"/>
</dbReference>
<accession>A0A7Y2EA20</accession>
<feature type="domain" description="Methyltransferase" evidence="1">
    <location>
        <begin position="42"/>
        <end position="191"/>
    </location>
</feature>
<proteinExistence type="predicted"/>
<evidence type="ECO:0000313" key="2">
    <source>
        <dbReference type="EMBL" id="NNF07227.1"/>
    </source>
</evidence>
<dbReference type="Gene3D" id="3.40.50.150">
    <property type="entry name" value="Vaccinia Virus protein VP39"/>
    <property type="match status" value="1"/>
</dbReference>
<dbReference type="EMBL" id="JABDJR010000432">
    <property type="protein sequence ID" value="NNF07227.1"/>
    <property type="molecule type" value="Genomic_DNA"/>
</dbReference>
<dbReference type="Proteomes" id="UP000547674">
    <property type="component" value="Unassembled WGS sequence"/>
</dbReference>
<sequence>MTDYLSFKTDLTNPEVADTVDDFPYWSSMFGQLLFRHLRLRPGLRALDIGCGTGFPLLELADRLGPSSEVFGVDAWDHAVARARLKARVRGNENVRVKLGDASELPFEDGYFDLIVSNLGLNNFEAPAKVMAECRRVCKPGARLALTTNLVGHMSEFYQTYEASLRATGLDHLVGKLQSHVDHRATQKGLHSLYEGAGFEITKFHTETFTLRYADGSAFLHAYLSRLGFLDGWRGVLENGDQEASVFRELESRLNQAAGESGEGLPLSIPAAYVEGRSPTS</sequence>
<name>A0A7Y2EA20_UNCEI</name>
<dbReference type="Pfam" id="PF13847">
    <property type="entry name" value="Methyltransf_31"/>
    <property type="match status" value="1"/>
</dbReference>
<keyword evidence="2" id="KW-0489">Methyltransferase</keyword>
<dbReference type="AlphaFoldDB" id="A0A7Y2EA20"/>
<gene>
    <name evidence="2" type="ORF">HKN21_10745</name>
</gene>
<reference evidence="2 3" key="1">
    <citation type="submission" date="2020-03" db="EMBL/GenBank/DDBJ databases">
        <title>Metabolic flexibility allows generalist bacteria to become dominant in a frequently disturbed ecosystem.</title>
        <authorList>
            <person name="Chen Y.-J."/>
            <person name="Leung P.M."/>
            <person name="Bay S.K."/>
            <person name="Hugenholtz P."/>
            <person name="Kessler A.J."/>
            <person name="Shelley G."/>
            <person name="Waite D.W."/>
            <person name="Cook P.L."/>
            <person name="Greening C."/>
        </authorList>
    </citation>
    <scope>NUCLEOTIDE SEQUENCE [LARGE SCALE GENOMIC DNA]</scope>
    <source>
        <strain evidence="2">SS_bin_28</strain>
    </source>
</reference>
<evidence type="ECO:0000313" key="3">
    <source>
        <dbReference type="Proteomes" id="UP000547674"/>
    </source>
</evidence>
<dbReference type="PANTHER" id="PTHR43591">
    <property type="entry name" value="METHYLTRANSFERASE"/>
    <property type="match status" value="1"/>
</dbReference>
<evidence type="ECO:0000259" key="1">
    <source>
        <dbReference type="Pfam" id="PF13847"/>
    </source>
</evidence>
<dbReference type="InterPro" id="IPR029063">
    <property type="entry name" value="SAM-dependent_MTases_sf"/>
</dbReference>
<keyword evidence="2" id="KW-0808">Transferase</keyword>